<evidence type="ECO:0000256" key="4">
    <source>
        <dbReference type="SAM" id="MobiDB-lite"/>
    </source>
</evidence>
<dbReference type="PANTHER" id="PTHR21737">
    <property type="entry name" value="POLYGLUTAMINE BINDING PROTEIN 1/MARVEL MEMBRANE-ASSOCIATING DOMAIN CONTAINING 3"/>
    <property type="match status" value="1"/>
</dbReference>
<dbReference type="STRING" id="4999.A0A1Y1UFI1"/>
<dbReference type="FunCoup" id="A0A1Y1UFI1">
    <property type="interactions" value="631"/>
</dbReference>
<dbReference type="RefSeq" id="XP_021870851.1">
    <property type="nucleotide sequence ID" value="XM_022012867.1"/>
</dbReference>
<dbReference type="Pfam" id="PF09732">
    <property type="entry name" value="CactinC_cactus"/>
    <property type="match status" value="1"/>
</dbReference>
<keyword evidence="8" id="KW-1185">Reference proteome</keyword>
<sequence length="643" mass="75259">MFRSSRTPSPSDRSRRKEAKAAARAASRREAELEQARKLAELSMYSATDNPFHDANLGEQFVWNKKREKEKKQGLSLDDISRKDALRRQEAKEELEKLNKRRAEREVEMQLREEEEARMARLAEDAQMAEWIAKEDDFQLEQSRRRAGIRLREQRAKAIDFLAINLRFADARSLGKHTAAIGSLSNPRKSEMEREEEEEGWGWADAGFEFEIDEPWKIFENLNLEDCVELEQDIRMYLSLEKSPIHIEFWEAMMEVCRYHLERLRDPEHAEGGRLFDRQVDDDAGNIVSGLSLQRLIELENRTNNMLRSGQPVDGEFWDLVLKKIQVEKAISKLNSIHEVVLKNRLEQFKKRQREDAAKVQAELGGTIVTAQPEANAFGGDMHAEVGIPDDADDEMDEDDFVEDYDPEMSPPRLDPREMQFEERRLPIVEEEEYLRALFAARHAITSATFVPRHVVHRPTAPTTSASVIRPSAADIEAERIYREEAQREKNELGSDESEEEFGDLDETLDLAIPSTYDWSDRYRPRKPRFFNRVHTGYEWSKYNQTHYDTDNPPPKVVQGYKFNIFYPDLIDKSKAPTYYIKRIPDDPDTQMIVFTAGPPYEDIAFRIVRRPWEYSHRKGFRSLFDRGVLQLYFNFGRSFYRK</sequence>
<dbReference type="GO" id="GO:0045292">
    <property type="term" value="P:mRNA cis splicing, via spliceosome"/>
    <property type="evidence" value="ECO:0007669"/>
    <property type="project" value="TreeGrafter"/>
</dbReference>
<dbReference type="AlphaFoldDB" id="A0A1Y1UFI1"/>
<feature type="domain" description="Splicing factor Cactin C-terminal" evidence="5">
    <location>
        <begin position="519"/>
        <end position="643"/>
    </location>
</feature>
<evidence type="ECO:0000256" key="3">
    <source>
        <dbReference type="SAM" id="Coils"/>
    </source>
</evidence>
<dbReference type="OrthoDB" id="265955at2759"/>
<feature type="domain" description="Splicing factor cactin central" evidence="6">
    <location>
        <begin position="121"/>
        <end position="338"/>
    </location>
</feature>
<dbReference type="GO" id="GO:0005737">
    <property type="term" value="C:cytoplasm"/>
    <property type="evidence" value="ECO:0007669"/>
    <property type="project" value="TreeGrafter"/>
</dbReference>
<evidence type="ECO:0000259" key="6">
    <source>
        <dbReference type="Pfam" id="PF10312"/>
    </source>
</evidence>
<accession>A0A1Y1UFI1</accession>
<feature type="compositionally biased region" description="Low complexity" evidence="4">
    <location>
        <begin position="1"/>
        <end position="11"/>
    </location>
</feature>
<dbReference type="SMART" id="SM01050">
    <property type="entry name" value="CactinC_cactus"/>
    <property type="match status" value="1"/>
</dbReference>
<dbReference type="Pfam" id="PF10312">
    <property type="entry name" value="Cactin_mid"/>
    <property type="match status" value="1"/>
</dbReference>
<name>A0A1Y1UFI1_9TREE</name>
<organism evidence="7 8">
    <name type="scientific">Kockovaella imperatae</name>
    <dbReference type="NCBI Taxonomy" id="4999"/>
    <lineage>
        <taxon>Eukaryota</taxon>
        <taxon>Fungi</taxon>
        <taxon>Dikarya</taxon>
        <taxon>Basidiomycota</taxon>
        <taxon>Agaricomycotina</taxon>
        <taxon>Tremellomycetes</taxon>
        <taxon>Tremellales</taxon>
        <taxon>Cuniculitremaceae</taxon>
        <taxon>Kockovaella</taxon>
    </lineage>
</organism>
<dbReference type="Proteomes" id="UP000193218">
    <property type="component" value="Unassembled WGS sequence"/>
</dbReference>
<keyword evidence="3" id="KW-0175">Coiled coil</keyword>
<evidence type="ECO:0000256" key="2">
    <source>
        <dbReference type="ARBA" id="ARBA00034534"/>
    </source>
</evidence>
<protein>
    <recommendedName>
        <fullName evidence="2">Splicing factor Cactin</fullName>
    </recommendedName>
</protein>
<dbReference type="PANTHER" id="PTHR21737:SF4">
    <property type="entry name" value="SPLICING FACTOR CACTIN"/>
    <property type="match status" value="1"/>
</dbReference>
<dbReference type="InterPro" id="IPR019134">
    <property type="entry name" value="Cactin_C"/>
</dbReference>
<feature type="region of interest" description="Disordered" evidence="4">
    <location>
        <begin position="1"/>
        <end position="32"/>
    </location>
</feature>
<dbReference type="GO" id="GO:0005681">
    <property type="term" value="C:spliceosomal complex"/>
    <property type="evidence" value="ECO:0007669"/>
    <property type="project" value="TreeGrafter"/>
</dbReference>
<dbReference type="GeneID" id="33554675"/>
<evidence type="ECO:0000259" key="5">
    <source>
        <dbReference type="Pfam" id="PF09732"/>
    </source>
</evidence>
<evidence type="ECO:0000313" key="8">
    <source>
        <dbReference type="Proteomes" id="UP000193218"/>
    </source>
</evidence>
<reference evidence="7 8" key="1">
    <citation type="submission" date="2017-03" db="EMBL/GenBank/DDBJ databases">
        <title>Widespread Adenine N6-methylation of Active Genes in Fungi.</title>
        <authorList>
            <consortium name="DOE Joint Genome Institute"/>
            <person name="Mondo S.J."/>
            <person name="Dannebaum R.O."/>
            <person name="Kuo R.C."/>
            <person name="Louie K.B."/>
            <person name="Bewick A.J."/>
            <person name="Labutti K."/>
            <person name="Haridas S."/>
            <person name="Kuo A."/>
            <person name="Salamov A."/>
            <person name="Ahrendt S.R."/>
            <person name="Lau R."/>
            <person name="Bowen B.P."/>
            <person name="Lipzen A."/>
            <person name="Sullivan W."/>
            <person name="Andreopoulos W.B."/>
            <person name="Clum A."/>
            <person name="Lindquist E."/>
            <person name="Daum C."/>
            <person name="Northen T.R."/>
            <person name="Ramamoorthy G."/>
            <person name="Schmitz R.J."/>
            <person name="Gryganskyi A."/>
            <person name="Culley D."/>
            <person name="Magnuson J."/>
            <person name="James T.Y."/>
            <person name="O'Malley M.A."/>
            <person name="Stajich J.E."/>
            <person name="Spatafora J.W."/>
            <person name="Visel A."/>
            <person name="Grigoriev I.V."/>
        </authorList>
    </citation>
    <scope>NUCLEOTIDE SEQUENCE [LARGE SCALE GENOMIC DNA]</scope>
    <source>
        <strain evidence="7 8">NRRL Y-17943</strain>
    </source>
</reference>
<evidence type="ECO:0000256" key="1">
    <source>
        <dbReference type="ARBA" id="ARBA00006895"/>
    </source>
</evidence>
<gene>
    <name evidence="7" type="ORF">BD324DRAFT_467539</name>
</gene>
<comment type="caution">
    <text evidence="7">The sequence shown here is derived from an EMBL/GenBank/DDBJ whole genome shotgun (WGS) entry which is preliminary data.</text>
</comment>
<feature type="compositionally biased region" description="Basic and acidic residues" evidence="4">
    <location>
        <begin position="12"/>
        <end position="32"/>
    </location>
</feature>
<dbReference type="InParanoid" id="A0A1Y1UFI1"/>
<dbReference type="InterPro" id="IPR018816">
    <property type="entry name" value="Cactin_central"/>
</dbReference>
<proteinExistence type="inferred from homology"/>
<comment type="similarity">
    <text evidence="1">Belongs to the CACTIN family.</text>
</comment>
<feature type="coiled-coil region" evidence="3">
    <location>
        <begin position="81"/>
        <end position="120"/>
    </location>
</feature>
<evidence type="ECO:0000313" key="7">
    <source>
        <dbReference type="EMBL" id="ORX36782.1"/>
    </source>
</evidence>
<dbReference type="EMBL" id="NBSH01000007">
    <property type="protein sequence ID" value="ORX36782.1"/>
    <property type="molecule type" value="Genomic_DNA"/>
</dbReference>